<sequence>MRKLFDTGSSVTIEEFRSVRINGPYALLKLGPDFAVIKCGQYRIEATGEELTVETLSEEVAIFTFTSITTLEIKEDGALPYA</sequence>
<dbReference type="Proteomes" id="UP001596109">
    <property type="component" value="Unassembled WGS sequence"/>
</dbReference>
<dbReference type="RefSeq" id="WP_381438335.1">
    <property type="nucleotide sequence ID" value="NZ_JBHSNO010000015.1"/>
</dbReference>
<comment type="caution">
    <text evidence="1">The sequence shown here is derived from an EMBL/GenBank/DDBJ whole genome shotgun (WGS) entry which is preliminary data.</text>
</comment>
<dbReference type="EMBL" id="JBHSNO010000015">
    <property type="protein sequence ID" value="MFC5591044.1"/>
    <property type="molecule type" value="Genomic_DNA"/>
</dbReference>
<proteinExistence type="predicted"/>
<keyword evidence="2" id="KW-1185">Reference proteome</keyword>
<evidence type="ECO:0000313" key="2">
    <source>
        <dbReference type="Proteomes" id="UP001596109"/>
    </source>
</evidence>
<name>A0ABW0TRK2_9BACL</name>
<evidence type="ECO:0000313" key="1">
    <source>
        <dbReference type="EMBL" id="MFC5591044.1"/>
    </source>
</evidence>
<reference evidence="2" key="1">
    <citation type="journal article" date="2019" name="Int. J. Syst. Evol. Microbiol.">
        <title>The Global Catalogue of Microorganisms (GCM) 10K type strain sequencing project: providing services to taxonomists for standard genome sequencing and annotation.</title>
        <authorList>
            <consortium name="The Broad Institute Genomics Platform"/>
            <consortium name="The Broad Institute Genome Sequencing Center for Infectious Disease"/>
            <person name="Wu L."/>
            <person name="Ma J."/>
        </authorList>
    </citation>
    <scope>NUCLEOTIDE SEQUENCE [LARGE SCALE GENOMIC DNA]</scope>
    <source>
        <strain evidence="2">CGMCC 4.1434</strain>
    </source>
</reference>
<gene>
    <name evidence="1" type="ORF">ACFPRA_19370</name>
</gene>
<accession>A0ABW0TRK2</accession>
<organism evidence="1 2">
    <name type="scientific">Sporosarcina soli</name>
    <dbReference type="NCBI Taxonomy" id="334736"/>
    <lineage>
        <taxon>Bacteria</taxon>
        <taxon>Bacillati</taxon>
        <taxon>Bacillota</taxon>
        <taxon>Bacilli</taxon>
        <taxon>Bacillales</taxon>
        <taxon>Caryophanaceae</taxon>
        <taxon>Sporosarcina</taxon>
    </lineage>
</organism>
<protein>
    <submittedName>
        <fullName evidence="1">Uncharacterized protein</fullName>
    </submittedName>
</protein>